<dbReference type="Pfam" id="PF04199">
    <property type="entry name" value="Cyclase"/>
    <property type="match status" value="1"/>
</dbReference>
<gene>
    <name evidence="2" type="ORF">SAMN05216559_1686</name>
</gene>
<protein>
    <submittedName>
        <fullName evidence="2">Kynurenine formamidase</fullName>
    </submittedName>
</protein>
<dbReference type="EMBL" id="FOZK01000002">
    <property type="protein sequence ID" value="SFR96697.1"/>
    <property type="molecule type" value="Genomic_DNA"/>
</dbReference>
<dbReference type="InterPro" id="IPR007325">
    <property type="entry name" value="KFase/CYL"/>
</dbReference>
<sequence>MHTRDLSHPIESDMPVFPGDPGVSVEPHATVDADGYRVSAVELGSHTGTHVDAPSHTEADGRAIDDLDVDRFAFDAVLADCTGLAPRTAIGPEDLPATDADLLVVHTGWDEYWGEDAYLDHPFLSPDAAAFCVEQGYDVAVDALNVDPTPTGEGDGSDEPAEDEPDGFQAHHALLGADRLIFENLTDLSGLPDRFEVLAFPLRLRAGDGSPVRAVARYG</sequence>
<dbReference type="PANTHER" id="PTHR31118:SF32">
    <property type="entry name" value="KYNURENINE FORMAMIDASE"/>
    <property type="match status" value="1"/>
</dbReference>
<feature type="region of interest" description="Disordered" evidence="1">
    <location>
        <begin position="146"/>
        <end position="166"/>
    </location>
</feature>
<dbReference type="STRING" id="767519.SAMN05216559_1686"/>
<accession>A0A1I6KZS7</accession>
<dbReference type="GO" id="GO:0004061">
    <property type="term" value="F:arylformamidase activity"/>
    <property type="evidence" value="ECO:0007669"/>
    <property type="project" value="InterPro"/>
</dbReference>
<dbReference type="Gene3D" id="3.50.30.50">
    <property type="entry name" value="Putative cyclase"/>
    <property type="match status" value="1"/>
</dbReference>
<dbReference type="PANTHER" id="PTHR31118">
    <property type="entry name" value="CYCLASE-LIKE PROTEIN 2"/>
    <property type="match status" value="1"/>
</dbReference>
<reference evidence="2 3" key="1">
    <citation type="submission" date="2016-10" db="EMBL/GenBank/DDBJ databases">
        <authorList>
            <person name="de Groot N.N."/>
        </authorList>
    </citation>
    <scope>NUCLEOTIDE SEQUENCE [LARGE SCALE GENOMIC DNA]</scope>
    <source>
        <strain evidence="2 3">CGMCC 1.10457</strain>
    </source>
</reference>
<evidence type="ECO:0000313" key="2">
    <source>
        <dbReference type="EMBL" id="SFR96697.1"/>
    </source>
</evidence>
<dbReference type="Proteomes" id="UP000199062">
    <property type="component" value="Unassembled WGS sequence"/>
</dbReference>
<dbReference type="RefSeq" id="WP_089815845.1">
    <property type="nucleotide sequence ID" value="NZ_FOZK01000002.1"/>
</dbReference>
<evidence type="ECO:0000256" key="1">
    <source>
        <dbReference type="SAM" id="MobiDB-lite"/>
    </source>
</evidence>
<dbReference type="GO" id="GO:0019441">
    <property type="term" value="P:L-tryptophan catabolic process to kynurenine"/>
    <property type="evidence" value="ECO:0007669"/>
    <property type="project" value="InterPro"/>
</dbReference>
<dbReference type="InterPro" id="IPR037175">
    <property type="entry name" value="KFase_sf"/>
</dbReference>
<dbReference type="SUPFAM" id="SSF102198">
    <property type="entry name" value="Putative cyclase"/>
    <property type="match status" value="1"/>
</dbReference>
<name>A0A1I6KZS7_9EURY</name>
<proteinExistence type="predicted"/>
<organism evidence="2 3">
    <name type="scientific">Halomicrobium zhouii</name>
    <dbReference type="NCBI Taxonomy" id="767519"/>
    <lineage>
        <taxon>Archaea</taxon>
        <taxon>Methanobacteriati</taxon>
        <taxon>Methanobacteriota</taxon>
        <taxon>Stenosarchaea group</taxon>
        <taxon>Halobacteria</taxon>
        <taxon>Halobacteriales</taxon>
        <taxon>Haloarculaceae</taxon>
        <taxon>Halomicrobium</taxon>
    </lineage>
</organism>
<keyword evidence="3" id="KW-1185">Reference proteome</keyword>
<dbReference type="AlphaFoldDB" id="A0A1I6KZS7"/>
<evidence type="ECO:0000313" key="3">
    <source>
        <dbReference type="Proteomes" id="UP000199062"/>
    </source>
</evidence>
<feature type="compositionally biased region" description="Acidic residues" evidence="1">
    <location>
        <begin position="155"/>
        <end position="166"/>
    </location>
</feature>
<dbReference type="OrthoDB" id="9014at2157"/>